<dbReference type="EMBL" id="BPQB01000042">
    <property type="protein sequence ID" value="GJE94742.1"/>
    <property type="molecule type" value="Genomic_DNA"/>
</dbReference>
<reference evidence="4 5" key="1">
    <citation type="submission" date="2021-08" db="EMBL/GenBank/DDBJ databases">
        <title>Draft Genome Sequence of Phanerochaete sordida strain YK-624.</title>
        <authorList>
            <person name="Mori T."/>
            <person name="Dohra H."/>
            <person name="Suzuki T."/>
            <person name="Kawagishi H."/>
            <person name="Hirai H."/>
        </authorList>
    </citation>
    <scope>NUCLEOTIDE SEQUENCE [LARGE SCALE GENOMIC DNA]</scope>
    <source>
        <strain evidence="4 5">YK-624</strain>
    </source>
</reference>
<protein>
    <submittedName>
        <fullName evidence="4">Alpha/beta hydrolase</fullName>
    </submittedName>
</protein>
<dbReference type="InterPro" id="IPR000639">
    <property type="entry name" value="Epox_hydrolase-like"/>
</dbReference>
<comment type="caution">
    <text evidence="4">The sequence shown here is derived from an EMBL/GenBank/DDBJ whole genome shotgun (WGS) entry which is preliminary data.</text>
</comment>
<accession>A0A9P3GGX1</accession>
<gene>
    <name evidence="4" type="ORF">PsYK624_109130</name>
</gene>
<dbReference type="SUPFAM" id="SSF53474">
    <property type="entry name" value="alpha/beta-Hydrolases"/>
    <property type="match status" value="1"/>
</dbReference>
<dbReference type="InterPro" id="IPR000073">
    <property type="entry name" value="AB_hydrolase_1"/>
</dbReference>
<evidence type="ECO:0000256" key="1">
    <source>
        <dbReference type="ARBA" id="ARBA00022801"/>
    </source>
</evidence>
<dbReference type="Proteomes" id="UP000703269">
    <property type="component" value="Unassembled WGS sequence"/>
</dbReference>
<dbReference type="AlphaFoldDB" id="A0A9P3GGX1"/>
<dbReference type="Gene3D" id="3.40.50.1820">
    <property type="entry name" value="alpha/beta hydrolase"/>
    <property type="match status" value="1"/>
</dbReference>
<dbReference type="PRINTS" id="PR00412">
    <property type="entry name" value="EPOXHYDRLASE"/>
</dbReference>
<comment type="similarity">
    <text evidence="2">Belongs to the AB hydrolase superfamily. Epoxide hydrolase family.</text>
</comment>
<dbReference type="GO" id="GO:0016787">
    <property type="term" value="F:hydrolase activity"/>
    <property type="evidence" value="ECO:0007669"/>
    <property type="project" value="UniProtKB-KW"/>
</dbReference>
<evidence type="ECO:0000313" key="5">
    <source>
        <dbReference type="Proteomes" id="UP000703269"/>
    </source>
</evidence>
<dbReference type="Pfam" id="PF00561">
    <property type="entry name" value="Abhydrolase_1"/>
    <property type="match status" value="1"/>
</dbReference>
<evidence type="ECO:0000259" key="3">
    <source>
        <dbReference type="Pfam" id="PF00561"/>
    </source>
</evidence>
<organism evidence="4 5">
    <name type="scientific">Phanerochaete sordida</name>
    <dbReference type="NCBI Taxonomy" id="48140"/>
    <lineage>
        <taxon>Eukaryota</taxon>
        <taxon>Fungi</taxon>
        <taxon>Dikarya</taxon>
        <taxon>Basidiomycota</taxon>
        <taxon>Agaricomycotina</taxon>
        <taxon>Agaricomycetes</taxon>
        <taxon>Polyporales</taxon>
        <taxon>Phanerochaetaceae</taxon>
        <taxon>Phanerochaete</taxon>
    </lineage>
</organism>
<feature type="domain" description="AB hydrolase-1" evidence="3">
    <location>
        <begin position="29"/>
        <end position="301"/>
    </location>
</feature>
<dbReference type="OrthoDB" id="408373at2759"/>
<evidence type="ECO:0000256" key="2">
    <source>
        <dbReference type="ARBA" id="ARBA00038334"/>
    </source>
</evidence>
<evidence type="ECO:0000313" key="4">
    <source>
        <dbReference type="EMBL" id="GJE94742.1"/>
    </source>
</evidence>
<keyword evidence="5" id="KW-1185">Reference proteome</keyword>
<keyword evidence="1 4" id="KW-0378">Hydrolase</keyword>
<proteinExistence type="inferred from homology"/>
<dbReference type="InterPro" id="IPR029058">
    <property type="entry name" value="AB_hydrolase_fold"/>
</dbReference>
<name>A0A9P3GGX1_9APHY</name>
<dbReference type="PANTHER" id="PTHR43329">
    <property type="entry name" value="EPOXIDE HYDROLASE"/>
    <property type="match status" value="1"/>
</dbReference>
<sequence>MDPSNYRTFTVSRGFVYNVYHVPAAAGKPTLLFMHGFPSSSYDWRRQLPHFAERGNGIVAPDMLGAGESSKPLDSKAFHLGARAQDVVELLDALGLAKVVGIATDWGGIFMSRLSMLHQDRFSGLAWLGVGFRPADLRPIDRESDCDMYAYWQFFMSPNAADTIHKNIDSFMQWVYPKDPNSWVTWMLTPGKTAECIESNILLGRPDWFLEEEYAKVRQDLLTNGVASGLLWYANELEGNDNDESLRIPQEAYAIKVPALFIGASKDVLLRESAGLVQMRKHATALHIASVDAGHYLHIEAAEEVNRILEEWIVTVPL</sequence>